<dbReference type="AlphaFoldDB" id="A0A165NI17"/>
<proteinExistence type="predicted"/>
<keyword evidence="2" id="KW-1185">Reference proteome</keyword>
<evidence type="ECO:0000313" key="1">
    <source>
        <dbReference type="EMBL" id="KZT66996.1"/>
    </source>
</evidence>
<sequence>MADTDNIGTGPLHLLRIQDAMDLASLSFGLRSSLDPFLRSWIAVALQSKQVLLRYRLNAIEVEIRESRIISSPGPQLLKPALDVDPTVDLRDPFTFTLGLPICSRSEPFPLRSAG</sequence>
<organism evidence="1 2">
    <name type="scientific">Daedalea quercina L-15889</name>
    <dbReference type="NCBI Taxonomy" id="1314783"/>
    <lineage>
        <taxon>Eukaryota</taxon>
        <taxon>Fungi</taxon>
        <taxon>Dikarya</taxon>
        <taxon>Basidiomycota</taxon>
        <taxon>Agaricomycotina</taxon>
        <taxon>Agaricomycetes</taxon>
        <taxon>Polyporales</taxon>
        <taxon>Fomitopsis</taxon>
    </lineage>
</organism>
<protein>
    <submittedName>
        <fullName evidence="1">Uncharacterized protein</fullName>
    </submittedName>
</protein>
<name>A0A165NI17_9APHY</name>
<gene>
    <name evidence="1" type="ORF">DAEQUDRAFT_729593</name>
</gene>
<dbReference type="STRING" id="1314783.A0A165NI17"/>
<dbReference type="Proteomes" id="UP000076727">
    <property type="component" value="Unassembled WGS sequence"/>
</dbReference>
<reference evidence="1 2" key="1">
    <citation type="journal article" date="2016" name="Mol. Biol. Evol.">
        <title>Comparative Genomics of Early-Diverging Mushroom-Forming Fungi Provides Insights into the Origins of Lignocellulose Decay Capabilities.</title>
        <authorList>
            <person name="Nagy L.G."/>
            <person name="Riley R."/>
            <person name="Tritt A."/>
            <person name="Adam C."/>
            <person name="Daum C."/>
            <person name="Floudas D."/>
            <person name="Sun H."/>
            <person name="Yadav J.S."/>
            <person name="Pangilinan J."/>
            <person name="Larsson K.H."/>
            <person name="Matsuura K."/>
            <person name="Barry K."/>
            <person name="Labutti K."/>
            <person name="Kuo R."/>
            <person name="Ohm R.A."/>
            <person name="Bhattacharya S.S."/>
            <person name="Shirouzu T."/>
            <person name="Yoshinaga Y."/>
            <person name="Martin F.M."/>
            <person name="Grigoriev I.V."/>
            <person name="Hibbett D.S."/>
        </authorList>
    </citation>
    <scope>NUCLEOTIDE SEQUENCE [LARGE SCALE GENOMIC DNA]</scope>
    <source>
        <strain evidence="1 2">L-15889</strain>
    </source>
</reference>
<dbReference type="OrthoDB" id="5424209at2759"/>
<accession>A0A165NI17</accession>
<evidence type="ECO:0000313" key="2">
    <source>
        <dbReference type="Proteomes" id="UP000076727"/>
    </source>
</evidence>
<dbReference type="EMBL" id="KV429081">
    <property type="protein sequence ID" value="KZT66996.1"/>
    <property type="molecule type" value="Genomic_DNA"/>
</dbReference>